<dbReference type="OrthoDB" id="505641at2"/>
<comment type="caution">
    <text evidence="2">The sequence shown here is derived from an EMBL/GenBank/DDBJ whole genome shotgun (WGS) entry which is preliminary data.</text>
</comment>
<keyword evidence="3" id="KW-1185">Reference proteome</keyword>
<dbReference type="CDD" id="cd03143">
    <property type="entry name" value="A4_beta-galactosidase_middle_domain"/>
    <property type="match status" value="1"/>
</dbReference>
<evidence type="ECO:0000259" key="1">
    <source>
        <dbReference type="Pfam" id="PF20254"/>
    </source>
</evidence>
<dbReference type="Pfam" id="PF20254">
    <property type="entry name" value="DMFA2_C"/>
    <property type="match status" value="1"/>
</dbReference>
<dbReference type="EMBL" id="BKAJ01000074">
    <property type="protein sequence ID" value="GEP57074.1"/>
    <property type="molecule type" value="Genomic_DNA"/>
</dbReference>
<dbReference type="InterPro" id="IPR029062">
    <property type="entry name" value="Class_I_gatase-like"/>
</dbReference>
<dbReference type="RefSeq" id="WP_147151449.1">
    <property type="nucleotide sequence ID" value="NZ_BKAJ01000074.1"/>
</dbReference>
<reference evidence="2 3" key="1">
    <citation type="submission" date="2019-07" db="EMBL/GenBank/DDBJ databases">
        <title>Whole genome shotgun sequence of Reyranella soli NBRC 108950.</title>
        <authorList>
            <person name="Hosoyama A."/>
            <person name="Uohara A."/>
            <person name="Ohji S."/>
            <person name="Ichikawa N."/>
        </authorList>
    </citation>
    <scope>NUCLEOTIDE SEQUENCE [LARGE SCALE GENOMIC DNA]</scope>
    <source>
        <strain evidence="2 3">NBRC 108950</strain>
    </source>
</reference>
<feature type="domain" description="N,N-dimethylformamidase beta subunit-like C-terminal" evidence="1">
    <location>
        <begin position="257"/>
        <end position="694"/>
    </location>
</feature>
<evidence type="ECO:0000313" key="2">
    <source>
        <dbReference type="EMBL" id="GEP57074.1"/>
    </source>
</evidence>
<accession>A0A512NDS7</accession>
<dbReference type="InterPro" id="IPR013320">
    <property type="entry name" value="ConA-like_dom_sf"/>
</dbReference>
<dbReference type="Gene3D" id="2.60.120.200">
    <property type="match status" value="1"/>
</dbReference>
<dbReference type="InterPro" id="IPR046540">
    <property type="entry name" value="DMFA2_C"/>
</dbReference>
<sequence>MTAPLTGYADRISVRAGEKISFKVSSVGPGPYNAMLVRIVRGDPNPDGPAQKLEDESELFDGRFASRQQHAWPGSYALIERAADVKLPAALSVEALIWPTLPEDGSQTVISRRDASSGAGFALVLTPDGMALECGGARVVTGKKLRNRAWYRVWASADPATGMMRVGQQPLKRAFAVDDEGEASTAQSGLVVDAAQPVLIGAESASDRPARRCFNGKIEAPVIAGFAAWDFARRMGTMEVEDTGPNGLHGTLKNLPTRAMKGAAWSDGERDWKRAPHMYAAIHFHDDDLHDCGWADDFSFTVPKDMKSGVWGMQLRCGPHRDVIPFFVRPQVGKPQAKVCYIASTFTYQVYTNFSRGMFNEPFRQRMTEWKAAANNPDEHKDYGLSTYNFHRDGSGVAYSSHLRPLLTWRPDFLTFHDQAGSGLRHLPADTHLTGWFDRLGIAYDVVTDHDLHDKGVDILKSYKVVVTGTHPEYHTKQTLDALQAYTETGGRLMYLGGNGFYWRVALSDAWPGAIEVRRTEGGIRTWPAEPGEYYHAFDGAYGGLWRRSDRAPNVLCGIGFSSQGLFVGDSYRQSPAARDNHHAWVFEGVKDELFGGYGFSGGGAAGFELDRLDHRLGSPLNAVVLASSEGHDRKEFVVVHEERLGFNTTITGDTLEGLIRADMTYIEKPQGGAVFSVGSITYCGSLPHNKYDNDVSRLTFNVINRFGELGLKWPF</sequence>
<dbReference type="SUPFAM" id="SSF52317">
    <property type="entry name" value="Class I glutamine amidotransferase-like"/>
    <property type="match status" value="1"/>
</dbReference>
<dbReference type="SUPFAM" id="SSF49899">
    <property type="entry name" value="Concanavalin A-like lectins/glucanases"/>
    <property type="match status" value="1"/>
</dbReference>
<gene>
    <name evidence="2" type="ORF">RSO01_42400</name>
</gene>
<protein>
    <submittedName>
        <fullName evidence="2">N,N-dimethylformamidase</fullName>
    </submittedName>
</protein>
<organism evidence="2 3">
    <name type="scientific">Reyranella soli</name>
    <dbReference type="NCBI Taxonomy" id="1230389"/>
    <lineage>
        <taxon>Bacteria</taxon>
        <taxon>Pseudomonadati</taxon>
        <taxon>Pseudomonadota</taxon>
        <taxon>Alphaproteobacteria</taxon>
        <taxon>Hyphomicrobiales</taxon>
        <taxon>Reyranellaceae</taxon>
        <taxon>Reyranella</taxon>
    </lineage>
</organism>
<proteinExistence type="predicted"/>
<dbReference type="AlphaFoldDB" id="A0A512NDS7"/>
<name>A0A512NDS7_9HYPH</name>
<dbReference type="Proteomes" id="UP000321058">
    <property type="component" value="Unassembled WGS sequence"/>
</dbReference>
<evidence type="ECO:0000313" key="3">
    <source>
        <dbReference type="Proteomes" id="UP000321058"/>
    </source>
</evidence>